<reference evidence="2 3" key="1">
    <citation type="submission" date="2008-10" db="EMBL/GenBank/DDBJ databases">
        <title>Draft genome sequence of Parabacteroides johnsonii (DSM 18315).</title>
        <authorList>
            <person name="Sudarsanam P."/>
            <person name="Ley R."/>
            <person name="Guruge J."/>
            <person name="Turnbaugh P.J."/>
            <person name="Mahowald M."/>
            <person name="Liep D."/>
            <person name="Gordon J."/>
        </authorList>
    </citation>
    <scope>NUCLEOTIDE SEQUENCE [LARGE SCALE GENOMIC DNA]</scope>
    <source>
        <strain evidence="2 3">DSM 18315</strain>
    </source>
</reference>
<name>B7B960_9BACT</name>
<dbReference type="InterPro" id="IPR028098">
    <property type="entry name" value="Glyco_trans_4-like_N"/>
</dbReference>
<protein>
    <recommendedName>
        <fullName evidence="1">Glycosyltransferase subfamily 4-like N-terminal domain-containing protein</fullName>
    </recommendedName>
</protein>
<reference evidence="2 3" key="2">
    <citation type="submission" date="2008-10" db="EMBL/GenBank/DDBJ databases">
        <authorList>
            <person name="Fulton L."/>
            <person name="Clifton S."/>
            <person name="Fulton B."/>
            <person name="Xu J."/>
            <person name="Minx P."/>
            <person name="Pepin K.H."/>
            <person name="Johnson M."/>
            <person name="Bhonagiri V."/>
            <person name="Nash W.E."/>
            <person name="Mardis E.R."/>
            <person name="Wilson R.K."/>
        </authorList>
    </citation>
    <scope>NUCLEOTIDE SEQUENCE [LARGE SCALE GENOMIC DNA]</scope>
    <source>
        <strain evidence="2 3">DSM 18315</strain>
    </source>
</reference>
<evidence type="ECO:0000259" key="1">
    <source>
        <dbReference type="Pfam" id="PF13477"/>
    </source>
</evidence>
<evidence type="ECO:0000313" key="2">
    <source>
        <dbReference type="EMBL" id="EEC97028.1"/>
    </source>
</evidence>
<sequence>MNILHVVNIYFVLPYFIGDQFKYFKSKGYNMNVVCSPSEYLADYAKKQGFDYIESPVNRSISLKEDFITIRNICKFIRKKDIDIVVGHTPKGGLLAMVAAWLMRVPNRIYFRHGLVYETSRGLKRFILMSVDRLASFCATEIVCVSPV</sequence>
<dbReference type="Proteomes" id="UP000005510">
    <property type="component" value="Unassembled WGS sequence"/>
</dbReference>
<dbReference type="HOGENOM" id="CLU_1772068_0_0_10"/>
<dbReference type="Pfam" id="PF13477">
    <property type="entry name" value="Glyco_trans_4_2"/>
    <property type="match status" value="1"/>
</dbReference>
<comment type="caution">
    <text evidence="2">The sequence shown here is derived from an EMBL/GenBank/DDBJ whole genome shotgun (WGS) entry which is preliminary data.</text>
</comment>
<feature type="domain" description="Glycosyltransferase subfamily 4-like N-terminal" evidence="1">
    <location>
        <begin position="20"/>
        <end position="124"/>
    </location>
</feature>
<dbReference type="CAZy" id="GT4">
    <property type="family name" value="Glycosyltransferase Family 4"/>
</dbReference>
<dbReference type="SUPFAM" id="SSF53756">
    <property type="entry name" value="UDP-Glycosyltransferase/glycogen phosphorylase"/>
    <property type="match status" value="1"/>
</dbReference>
<dbReference type="RefSeq" id="WP_008148327.1">
    <property type="nucleotide sequence ID" value="NZ_DS996447.1"/>
</dbReference>
<dbReference type="STRING" id="537006.PRABACTJOHN_01563"/>
<dbReference type="GO" id="GO:0016757">
    <property type="term" value="F:glycosyltransferase activity"/>
    <property type="evidence" value="ECO:0007669"/>
    <property type="project" value="UniProtKB-ARBA"/>
</dbReference>
<dbReference type="EMBL" id="ABYH01000156">
    <property type="protein sequence ID" value="EEC97028.1"/>
    <property type="molecule type" value="Genomic_DNA"/>
</dbReference>
<dbReference type="Gene3D" id="3.40.50.2000">
    <property type="entry name" value="Glycogen Phosphorylase B"/>
    <property type="match status" value="1"/>
</dbReference>
<gene>
    <name evidence="2" type="ORF">PRABACTJOHN_01563</name>
</gene>
<organism evidence="2 3">
    <name type="scientific">Parabacteroides johnsonii DSM 18315</name>
    <dbReference type="NCBI Taxonomy" id="537006"/>
    <lineage>
        <taxon>Bacteria</taxon>
        <taxon>Pseudomonadati</taxon>
        <taxon>Bacteroidota</taxon>
        <taxon>Bacteroidia</taxon>
        <taxon>Bacteroidales</taxon>
        <taxon>Tannerellaceae</taxon>
        <taxon>Parabacteroides</taxon>
    </lineage>
</organism>
<feature type="non-terminal residue" evidence="2">
    <location>
        <position position="148"/>
    </location>
</feature>
<proteinExistence type="predicted"/>
<dbReference type="AlphaFoldDB" id="B7B960"/>
<evidence type="ECO:0000313" key="3">
    <source>
        <dbReference type="Proteomes" id="UP000005510"/>
    </source>
</evidence>
<accession>B7B960</accession>